<reference evidence="1 2" key="1">
    <citation type="submission" date="2018-12" db="EMBL/GenBank/DDBJ databases">
        <authorList>
            <person name="Yu L."/>
        </authorList>
    </citation>
    <scope>NUCLEOTIDE SEQUENCE [LARGE SCALE GENOMIC DNA]</scope>
    <source>
        <strain evidence="1 2">S5H2222</strain>
    </source>
</reference>
<comment type="caution">
    <text evidence="1">The sequence shown here is derived from an EMBL/GenBank/DDBJ whole genome shotgun (WGS) entry which is preliminary data.</text>
</comment>
<protein>
    <recommendedName>
        <fullName evidence="3">Competence protein ComK</fullName>
    </recommendedName>
</protein>
<keyword evidence="2" id="KW-1185">Reference proteome</keyword>
<name>A0A3S0I1Q6_9BACI</name>
<dbReference type="GO" id="GO:0030420">
    <property type="term" value="P:establishment of competence for transformation"/>
    <property type="evidence" value="ECO:0007669"/>
    <property type="project" value="InterPro"/>
</dbReference>
<sequence length="149" mass="17280">MCFEEMKILKEHACHAIAPYYNGMHSSIIYTDQGHVFSKEPVQKIIENLCLEYGSTLLGRLHASREMLGYIKNPPILISESLPRVAIQAPCYYTKETIWIIDLNFKIKNATYFSEIIFNPQIKLPIDLSLEAIRQRKLKGFELLVKFML</sequence>
<evidence type="ECO:0000313" key="2">
    <source>
        <dbReference type="Proteomes" id="UP000276349"/>
    </source>
</evidence>
<dbReference type="AlphaFoldDB" id="A0A3S0I1Q6"/>
<dbReference type="Pfam" id="PF06338">
    <property type="entry name" value="ComK"/>
    <property type="match status" value="1"/>
</dbReference>
<dbReference type="InterPro" id="IPR010461">
    <property type="entry name" value="ComK"/>
</dbReference>
<dbReference type="OrthoDB" id="2739471at2"/>
<evidence type="ECO:0000313" key="1">
    <source>
        <dbReference type="EMBL" id="RTQ93175.1"/>
    </source>
</evidence>
<evidence type="ECO:0008006" key="3">
    <source>
        <dbReference type="Google" id="ProtNLM"/>
    </source>
</evidence>
<proteinExistence type="predicted"/>
<organism evidence="1 2">
    <name type="scientific">Lysinibacillus telephonicus</name>
    <dbReference type="NCBI Taxonomy" id="1714840"/>
    <lineage>
        <taxon>Bacteria</taxon>
        <taxon>Bacillati</taxon>
        <taxon>Bacillota</taxon>
        <taxon>Bacilli</taxon>
        <taxon>Bacillales</taxon>
        <taxon>Bacillaceae</taxon>
        <taxon>Lysinibacillus</taxon>
    </lineage>
</organism>
<dbReference type="Proteomes" id="UP000276349">
    <property type="component" value="Unassembled WGS sequence"/>
</dbReference>
<dbReference type="RefSeq" id="WP_126294233.1">
    <property type="nucleotide sequence ID" value="NZ_CP185866.1"/>
</dbReference>
<gene>
    <name evidence="1" type="ORF">EKG35_09595</name>
</gene>
<accession>A0A3S0I1Q6</accession>
<dbReference type="EMBL" id="RXNR01000022">
    <property type="protein sequence ID" value="RTQ93175.1"/>
    <property type="molecule type" value="Genomic_DNA"/>
</dbReference>